<name>A0ABP3GQB6_9ACTN</name>
<evidence type="ECO:0000313" key="3">
    <source>
        <dbReference type="EMBL" id="GAA0349191.1"/>
    </source>
</evidence>
<evidence type="ECO:0000256" key="1">
    <source>
        <dbReference type="SAM" id="MobiDB-lite"/>
    </source>
</evidence>
<evidence type="ECO:0000313" key="4">
    <source>
        <dbReference type="Proteomes" id="UP001500063"/>
    </source>
</evidence>
<accession>A0ABP3GQB6</accession>
<organism evidence="3 4">
    <name type="scientific">Streptomyces blastmyceticus</name>
    <dbReference type="NCBI Taxonomy" id="68180"/>
    <lineage>
        <taxon>Bacteria</taxon>
        <taxon>Bacillati</taxon>
        <taxon>Actinomycetota</taxon>
        <taxon>Actinomycetes</taxon>
        <taxon>Kitasatosporales</taxon>
        <taxon>Streptomycetaceae</taxon>
        <taxon>Streptomyces</taxon>
    </lineage>
</organism>
<dbReference type="Proteomes" id="UP001500063">
    <property type="component" value="Unassembled WGS sequence"/>
</dbReference>
<feature type="region of interest" description="Disordered" evidence="1">
    <location>
        <begin position="69"/>
        <end position="121"/>
    </location>
</feature>
<feature type="compositionally biased region" description="Basic and acidic residues" evidence="1">
    <location>
        <begin position="107"/>
        <end position="121"/>
    </location>
</feature>
<keyword evidence="2" id="KW-0732">Signal</keyword>
<dbReference type="EMBL" id="BAAABW010000015">
    <property type="protein sequence ID" value="GAA0349191.1"/>
    <property type="molecule type" value="Genomic_DNA"/>
</dbReference>
<reference evidence="4" key="1">
    <citation type="journal article" date="2019" name="Int. J. Syst. Evol. Microbiol.">
        <title>The Global Catalogue of Microorganisms (GCM) 10K type strain sequencing project: providing services to taxonomists for standard genome sequencing and annotation.</title>
        <authorList>
            <consortium name="The Broad Institute Genomics Platform"/>
            <consortium name="The Broad Institute Genome Sequencing Center for Infectious Disease"/>
            <person name="Wu L."/>
            <person name="Ma J."/>
        </authorList>
    </citation>
    <scope>NUCLEOTIDE SEQUENCE [LARGE SCALE GENOMIC DNA]</scope>
    <source>
        <strain evidence="4">JCM 4565</strain>
    </source>
</reference>
<comment type="caution">
    <text evidence="3">The sequence shown here is derived from an EMBL/GenBank/DDBJ whole genome shotgun (WGS) entry which is preliminary data.</text>
</comment>
<dbReference type="RefSeq" id="WP_344118077.1">
    <property type="nucleotide sequence ID" value="NZ_BAAABW010000015.1"/>
</dbReference>
<sequence length="121" mass="13235">MRRLSIALAAAVICGTGALAGTAQAAPAPHSQARVLGPPFPYADCIKAAKDNKESPSYAKWHCDQLVQKGWVKRPKAEPTHRPKAEPTHRPKTDPAHRPKANAAHRPKADPTPHRPERPRR</sequence>
<protein>
    <submittedName>
        <fullName evidence="3">Uncharacterized protein</fullName>
    </submittedName>
</protein>
<gene>
    <name evidence="3" type="ORF">GCM10010319_27430</name>
</gene>
<feature type="compositionally biased region" description="Basic and acidic residues" evidence="1">
    <location>
        <begin position="75"/>
        <end position="97"/>
    </location>
</feature>
<feature type="chain" id="PRO_5045043915" evidence="2">
    <location>
        <begin position="26"/>
        <end position="121"/>
    </location>
</feature>
<feature type="signal peptide" evidence="2">
    <location>
        <begin position="1"/>
        <end position="25"/>
    </location>
</feature>
<keyword evidence="4" id="KW-1185">Reference proteome</keyword>
<proteinExistence type="predicted"/>
<evidence type="ECO:0000256" key="2">
    <source>
        <dbReference type="SAM" id="SignalP"/>
    </source>
</evidence>